<protein>
    <submittedName>
        <fullName evidence="2">Uncharacterized protein</fullName>
    </submittedName>
</protein>
<feature type="compositionally biased region" description="Basic and acidic residues" evidence="1">
    <location>
        <begin position="129"/>
        <end position="141"/>
    </location>
</feature>
<evidence type="ECO:0000256" key="1">
    <source>
        <dbReference type="SAM" id="MobiDB-lite"/>
    </source>
</evidence>
<gene>
    <name evidence="2" type="ORF">Purlil1_3710</name>
</gene>
<accession>A0ABR0C671</accession>
<evidence type="ECO:0000313" key="2">
    <source>
        <dbReference type="EMBL" id="KAK4091871.1"/>
    </source>
</evidence>
<proteinExistence type="predicted"/>
<feature type="compositionally biased region" description="Basic and acidic residues" evidence="1">
    <location>
        <begin position="97"/>
        <end position="109"/>
    </location>
</feature>
<feature type="region of interest" description="Disordered" evidence="1">
    <location>
        <begin position="219"/>
        <end position="243"/>
    </location>
</feature>
<reference evidence="2 3" key="1">
    <citation type="journal article" date="2024" name="Microbiol. Resour. Announc.">
        <title>Genome annotations for the ascomycete fungi Trichoderma harzianum, Trichoderma aggressivum, and Purpureocillium lilacinum.</title>
        <authorList>
            <person name="Beijen E.P.W."/>
            <person name="Ohm R.A."/>
        </authorList>
    </citation>
    <scope>NUCLEOTIDE SEQUENCE [LARGE SCALE GENOMIC DNA]</scope>
    <source>
        <strain evidence="2 3">CBS 150709</strain>
    </source>
</reference>
<comment type="caution">
    <text evidence="2">The sequence shown here is derived from an EMBL/GenBank/DDBJ whole genome shotgun (WGS) entry which is preliminary data.</text>
</comment>
<feature type="region of interest" description="Disordered" evidence="1">
    <location>
        <begin position="611"/>
        <end position="648"/>
    </location>
</feature>
<feature type="compositionally biased region" description="Basic and acidic residues" evidence="1">
    <location>
        <begin position="1"/>
        <end position="10"/>
    </location>
</feature>
<sequence>MKSKKCRDSAEVDCDPAASSLPPRRRPTQALRGNVGVGESHGPKLGGPEPEHCRLQSGPSAAPITANSPTLTPSVHGKPVLPVTLPGGHADNPVLHEAGRAEAEAESGRESPWLRCSPSANRSPQSGHELARNGSHADKQMAGDSQASRLATLINELACGPGPGDAGQRPVGEFGGGAECARPLPAAAMPDPGGSNALDNSSNYFLILVSNLGRLLGSSSAEADNPAAPTALPAVTDTRPQQRDDSRVLILPPIGNGRRSHIRISIKHASQADPGEHHGVPRAAPGGLLASALVYCTVWDGARVRRDIHQNTIRQRAESERAVSAILPKRPRSACPQRLISGLGDAALSVPQWQRSAPRPLVRAQTALLHATPWPWRSFTCPAVIIQLVNGMARSADPYTSSPPVANDQHLQRRRAITPLYDPSGILTILFPPFLRLACLSMYTAPDPKGFSAPCKLREIEHSLGLALDSDVSDGVCENSATSVTTVLWNGVTKVSLTRVRGPSALDAAFISVYFKVSSRMGCRGDLAIYQAMEQGWVRPVIGLFGVFNYQPPALCEPKYVDRAPVPGRRFQVHANLPPPVLQRLWRRHFINVKSSRAVMARYQVGSVAPPTQFRPESGNAMQKTRPLRSVGKLSRGRATNAGAEPVM</sequence>
<feature type="region of interest" description="Disordered" evidence="1">
    <location>
        <begin position="1"/>
        <end position="146"/>
    </location>
</feature>
<name>A0ABR0C671_PURLI</name>
<dbReference type="Proteomes" id="UP001287286">
    <property type="component" value="Unassembled WGS sequence"/>
</dbReference>
<keyword evidence="3" id="KW-1185">Reference proteome</keyword>
<organism evidence="2 3">
    <name type="scientific">Purpureocillium lilacinum</name>
    <name type="common">Paecilomyces lilacinus</name>
    <dbReference type="NCBI Taxonomy" id="33203"/>
    <lineage>
        <taxon>Eukaryota</taxon>
        <taxon>Fungi</taxon>
        <taxon>Dikarya</taxon>
        <taxon>Ascomycota</taxon>
        <taxon>Pezizomycotina</taxon>
        <taxon>Sordariomycetes</taxon>
        <taxon>Hypocreomycetidae</taxon>
        <taxon>Hypocreales</taxon>
        <taxon>Ophiocordycipitaceae</taxon>
        <taxon>Purpureocillium</taxon>
    </lineage>
</organism>
<evidence type="ECO:0000313" key="3">
    <source>
        <dbReference type="Proteomes" id="UP001287286"/>
    </source>
</evidence>
<dbReference type="EMBL" id="JAWRVI010000010">
    <property type="protein sequence ID" value="KAK4091871.1"/>
    <property type="molecule type" value="Genomic_DNA"/>
</dbReference>